<proteinExistence type="predicted"/>
<dbReference type="Pfam" id="PF13814">
    <property type="entry name" value="Replic_Relax"/>
    <property type="match status" value="1"/>
</dbReference>
<dbReference type="RefSeq" id="WP_197003175.1">
    <property type="nucleotide sequence ID" value="NZ_BONS01000038.1"/>
</dbReference>
<organism evidence="2 3">
    <name type="scientific">Longispora fulva</name>
    <dbReference type="NCBI Taxonomy" id="619741"/>
    <lineage>
        <taxon>Bacteria</taxon>
        <taxon>Bacillati</taxon>
        <taxon>Actinomycetota</taxon>
        <taxon>Actinomycetes</taxon>
        <taxon>Micromonosporales</taxon>
        <taxon>Micromonosporaceae</taxon>
        <taxon>Longispora</taxon>
    </lineage>
</organism>
<evidence type="ECO:0000256" key="1">
    <source>
        <dbReference type="SAM" id="MobiDB-lite"/>
    </source>
</evidence>
<evidence type="ECO:0000313" key="2">
    <source>
        <dbReference type="EMBL" id="MBG6136159.1"/>
    </source>
</evidence>
<dbReference type="AlphaFoldDB" id="A0A8J7KII2"/>
<dbReference type="Proteomes" id="UP000622552">
    <property type="component" value="Unassembled WGS sequence"/>
</dbReference>
<accession>A0A8J7KII2</accession>
<dbReference type="InterPro" id="IPR025855">
    <property type="entry name" value="Replic_Relax"/>
</dbReference>
<keyword evidence="3" id="KW-1185">Reference proteome</keyword>
<feature type="region of interest" description="Disordered" evidence="1">
    <location>
        <begin position="271"/>
        <end position="305"/>
    </location>
</feature>
<sequence>MTTTFTPPTTTAHPRAPHHVTPRDLAVLELLSEHEVLSTRHIAAVFFPSVRAAQNRLAILHHMDVVSRHAWGHPRGGQAEYLYSLGPLRALVRPYAANRADLAVVAAAHHDERMWRLVANPGLRSTLAANGLFTALIAHSRNHPATRLARWWSGPRTAAAFARYRIRPDGHGVWQAHGRTVGFFLEGDTGDDQSLLARLAGYRHLPAAGPRYPVLLWTADPDRRDQVRTLLAREHGPTVAVAAAADEPAGRIWYRPGRRFLLGQRRPCQLHELPSDHGPDTAANQARYPPSAWWPTGRLPQRGSP</sequence>
<protein>
    <recommendedName>
        <fullName evidence="4">Protein involved in plasmid replication-relaxation</fullName>
    </recommendedName>
</protein>
<comment type="caution">
    <text evidence="2">The sequence shown here is derived from an EMBL/GenBank/DDBJ whole genome shotgun (WGS) entry which is preliminary data.</text>
</comment>
<gene>
    <name evidence="2" type="ORF">IW245_002353</name>
</gene>
<reference evidence="2" key="1">
    <citation type="submission" date="2020-11" db="EMBL/GenBank/DDBJ databases">
        <title>Sequencing the genomes of 1000 actinobacteria strains.</title>
        <authorList>
            <person name="Klenk H.-P."/>
        </authorList>
    </citation>
    <scope>NUCLEOTIDE SEQUENCE</scope>
    <source>
        <strain evidence="2">DSM 45356</strain>
    </source>
</reference>
<evidence type="ECO:0008006" key="4">
    <source>
        <dbReference type="Google" id="ProtNLM"/>
    </source>
</evidence>
<evidence type="ECO:0000313" key="3">
    <source>
        <dbReference type="Proteomes" id="UP000622552"/>
    </source>
</evidence>
<dbReference type="EMBL" id="JADOUF010000001">
    <property type="protein sequence ID" value="MBG6136159.1"/>
    <property type="molecule type" value="Genomic_DNA"/>
</dbReference>
<name>A0A8J7KII2_9ACTN</name>